<dbReference type="Proteomes" id="UP001054945">
    <property type="component" value="Unassembled WGS sequence"/>
</dbReference>
<organism evidence="1 2">
    <name type="scientific">Caerostris extrusa</name>
    <name type="common">Bark spider</name>
    <name type="synonym">Caerostris bankana</name>
    <dbReference type="NCBI Taxonomy" id="172846"/>
    <lineage>
        <taxon>Eukaryota</taxon>
        <taxon>Metazoa</taxon>
        <taxon>Ecdysozoa</taxon>
        <taxon>Arthropoda</taxon>
        <taxon>Chelicerata</taxon>
        <taxon>Arachnida</taxon>
        <taxon>Araneae</taxon>
        <taxon>Araneomorphae</taxon>
        <taxon>Entelegynae</taxon>
        <taxon>Araneoidea</taxon>
        <taxon>Araneidae</taxon>
        <taxon>Caerostris</taxon>
    </lineage>
</organism>
<gene>
    <name evidence="1" type="ORF">CEXT_223931</name>
</gene>
<sequence length="94" mass="10626">MEIFLRATVNGHDCGVTIWNVATSNSLVAQKKTQSIPERYCTIMKPCPPHYDPDCLSDPWHSLPWLALTCSSPHRGHVISLRGAEKGYYDERAR</sequence>
<dbReference type="AlphaFoldDB" id="A0AAV4MV96"/>
<proteinExistence type="predicted"/>
<evidence type="ECO:0000313" key="2">
    <source>
        <dbReference type="Proteomes" id="UP001054945"/>
    </source>
</evidence>
<accession>A0AAV4MV96</accession>
<dbReference type="EMBL" id="BPLR01020189">
    <property type="protein sequence ID" value="GIX75693.1"/>
    <property type="molecule type" value="Genomic_DNA"/>
</dbReference>
<evidence type="ECO:0000313" key="1">
    <source>
        <dbReference type="EMBL" id="GIX75693.1"/>
    </source>
</evidence>
<protein>
    <submittedName>
        <fullName evidence="1">Uncharacterized protein</fullName>
    </submittedName>
</protein>
<keyword evidence="2" id="KW-1185">Reference proteome</keyword>
<name>A0AAV4MV96_CAEEX</name>
<comment type="caution">
    <text evidence="1">The sequence shown here is derived from an EMBL/GenBank/DDBJ whole genome shotgun (WGS) entry which is preliminary data.</text>
</comment>
<reference evidence="1 2" key="1">
    <citation type="submission" date="2021-06" db="EMBL/GenBank/DDBJ databases">
        <title>Caerostris extrusa draft genome.</title>
        <authorList>
            <person name="Kono N."/>
            <person name="Arakawa K."/>
        </authorList>
    </citation>
    <scope>NUCLEOTIDE SEQUENCE [LARGE SCALE GENOMIC DNA]</scope>
</reference>